<keyword evidence="3" id="KW-1185">Reference proteome</keyword>
<reference evidence="2 3" key="1">
    <citation type="journal article" date="2022" name="Syst. Appl. Microbiol.">
        <title>Rhodopirellula aestuarii sp. nov., a novel member of the genus Rhodopirellula isolated from brackish sediments collected in the Tagus River estuary, Portugal.</title>
        <authorList>
            <person name="Vitorino I.R."/>
            <person name="Klimek D."/>
            <person name="Calusinska M."/>
            <person name="Lobo-da-Cunha A."/>
            <person name="Vasconcelos V."/>
            <person name="Lage O.M."/>
        </authorList>
    </citation>
    <scope>NUCLEOTIDE SEQUENCE [LARGE SCALE GENOMIC DNA]</scope>
    <source>
        <strain evidence="2 3">ICT_H3.1</strain>
    </source>
</reference>
<gene>
    <name evidence="2" type="ORF">NB063_14690</name>
</gene>
<protein>
    <submittedName>
        <fullName evidence="2">YfjI family protein</fullName>
    </submittedName>
</protein>
<comment type="caution">
    <text evidence="2">The sequence shown here is derived from an EMBL/GenBank/DDBJ whole genome shotgun (WGS) entry which is preliminary data.</text>
</comment>
<sequence>MNEPTLTLTADPITPNGRRTIAATLDGETLHRDALFLERARDRRRFIDALVDKVPAIVEGADVSPEAIEDELLKLSERERPHARQPKETASPAEFIRFPDELLPPIVRKYVVRGAKARATDTSIVALPALVTLAACIGTTRKIAAKPDWTAPAIMWGAVVARSGSVKSVGYDLSYELLQPAEEANDREFSEAQRKHKANELEYRKKLKAWERSRDSGPSPEAPEPPIAKRFLVDDQTIESITLLLAENPRGLYLLSDELRGYFEGMGAYSSGGRAGRDEARWLMLFEGRAINVDRKTNRERTYVPFTGVSVAGTIQPRTLARVVSNGQIESGLLARLLLTMPTPRAKQWTDSTLSRGTRMAMEKVIDRLKTLDHEVVDGFRKPIVLPLTDEARRRFSAFVNAHGAETIAHEDALAAAWSKLEGYALRFALVDHLTRWASGDPNCEHDGPVGLQSIEIGIEMSRWFAHEAERVYNAIGIATHCEPNGTSPHVNRLAEWIATHGGSASEREIRRGPRRYRGGNHIEEDCRELIASGRASWRVTRKTRRLVLRETSDTGDGDTSPAKTRIPTNASPTTGADKKPVRRPRKTPTGDTLAAAKRKRARESPSPGTTGKKRRKKRTKRSTELAP</sequence>
<evidence type="ECO:0000313" key="3">
    <source>
        <dbReference type="Proteomes" id="UP001202961"/>
    </source>
</evidence>
<evidence type="ECO:0000313" key="2">
    <source>
        <dbReference type="EMBL" id="MCM2371854.1"/>
    </source>
</evidence>
<proteinExistence type="predicted"/>
<evidence type="ECO:0000256" key="1">
    <source>
        <dbReference type="SAM" id="MobiDB-lite"/>
    </source>
</evidence>
<dbReference type="Pfam" id="PF13148">
    <property type="entry name" value="DUF3987"/>
    <property type="match status" value="1"/>
</dbReference>
<name>A0ABT0U4K5_9BACT</name>
<feature type="region of interest" description="Disordered" evidence="1">
    <location>
        <begin position="209"/>
        <end position="228"/>
    </location>
</feature>
<dbReference type="InterPro" id="IPR025048">
    <property type="entry name" value="DUF3987"/>
</dbReference>
<organism evidence="2 3">
    <name type="scientific">Aporhodopirellula aestuarii</name>
    <dbReference type="NCBI Taxonomy" id="2950107"/>
    <lineage>
        <taxon>Bacteria</taxon>
        <taxon>Pseudomonadati</taxon>
        <taxon>Planctomycetota</taxon>
        <taxon>Planctomycetia</taxon>
        <taxon>Pirellulales</taxon>
        <taxon>Pirellulaceae</taxon>
        <taxon>Aporhodopirellula</taxon>
    </lineage>
</organism>
<feature type="compositionally biased region" description="Basic residues" evidence="1">
    <location>
        <begin position="612"/>
        <end position="621"/>
    </location>
</feature>
<accession>A0ABT0U4K5</accession>
<dbReference type="EMBL" id="JAMQBK010000039">
    <property type="protein sequence ID" value="MCM2371854.1"/>
    <property type="molecule type" value="Genomic_DNA"/>
</dbReference>
<feature type="region of interest" description="Disordered" evidence="1">
    <location>
        <begin position="549"/>
        <end position="628"/>
    </location>
</feature>
<dbReference type="RefSeq" id="WP_250929487.1">
    <property type="nucleotide sequence ID" value="NZ_JAMQBK010000039.1"/>
</dbReference>
<dbReference type="Proteomes" id="UP001202961">
    <property type="component" value="Unassembled WGS sequence"/>
</dbReference>